<feature type="region of interest" description="Disordered" evidence="1">
    <location>
        <begin position="40"/>
        <end position="81"/>
    </location>
</feature>
<keyword evidence="2" id="KW-0732">Signal</keyword>
<feature type="domain" description="WxL" evidence="3">
    <location>
        <begin position="30"/>
        <end position="260"/>
    </location>
</feature>
<name>A0ABV4D7S6_9LACT</name>
<evidence type="ECO:0000259" key="3">
    <source>
        <dbReference type="Pfam" id="PF13731"/>
    </source>
</evidence>
<dbReference type="Pfam" id="PF13731">
    <property type="entry name" value="WxL"/>
    <property type="match status" value="1"/>
</dbReference>
<organism evidence="4 5">
    <name type="scientific">Lactococcus muris</name>
    <dbReference type="NCBI Taxonomy" id="2941330"/>
    <lineage>
        <taxon>Bacteria</taxon>
        <taxon>Bacillati</taxon>
        <taxon>Bacillota</taxon>
        <taxon>Bacilli</taxon>
        <taxon>Lactobacillales</taxon>
        <taxon>Streptococcaceae</taxon>
        <taxon>Lactococcus</taxon>
    </lineage>
</organism>
<evidence type="ECO:0000256" key="2">
    <source>
        <dbReference type="SAM" id="SignalP"/>
    </source>
</evidence>
<comment type="caution">
    <text evidence="4">The sequence shown here is derived from an EMBL/GenBank/DDBJ whole genome shotgun (WGS) entry which is preliminary data.</text>
</comment>
<sequence>MRLKKTLKTSFVSLVVVQPFLSSSVEAMEPYETGGGVGFQRGTGLIQPLHPGPGDLARQPMSPLPEEIQKPNRTSSQGTGSSLSIDYVSEFVFKMYREDGEKVFYYAQPQYLRDEHGQSTITPNFIQVTDQRGTAEGWTLKLQKTIRFYDGNKQALQATDILLYNPVVVGYQPANQPRAPSLLGQGEDSVVIAQAEQGSGTGTTTIRWGNHLVEMDLYSKKGEVNTPLLNRDVQLLVPIRTNRQNHTYQATLTWILSEIPRN</sequence>
<keyword evidence="5" id="KW-1185">Reference proteome</keyword>
<feature type="signal peptide" evidence="2">
    <location>
        <begin position="1"/>
        <end position="27"/>
    </location>
</feature>
<gene>
    <name evidence="4" type="ORF">AALM99_03325</name>
</gene>
<feature type="compositionally biased region" description="Polar residues" evidence="1">
    <location>
        <begin position="71"/>
        <end position="81"/>
    </location>
</feature>
<evidence type="ECO:0000313" key="4">
    <source>
        <dbReference type="EMBL" id="MEY8537480.1"/>
    </source>
</evidence>
<proteinExistence type="predicted"/>
<dbReference type="InterPro" id="IPR027994">
    <property type="entry name" value="WxL_dom"/>
</dbReference>
<accession>A0ABV4D7S6</accession>
<feature type="chain" id="PRO_5047340766" evidence="2">
    <location>
        <begin position="28"/>
        <end position="262"/>
    </location>
</feature>
<dbReference type="EMBL" id="JBCLSQ010000006">
    <property type="protein sequence ID" value="MEY8537480.1"/>
    <property type="molecule type" value="Genomic_DNA"/>
</dbReference>
<reference evidence="4 5" key="1">
    <citation type="submission" date="2024-03" db="EMBL/GenBank/DDBJ databases">
        <title>Mouse gut bacterial collection (mGBC) of GemPharmatech.</title>
        <authorList>
            <person name="He Y."/>
            <person name="Dong L."/>
            <person name="Wu D."/>
            <person name="Gao X."/>
            <person name="Lin Z."/>
        </authorList>
    </citation>
    <scope>NUCLEOTIDE SEQUENCE [LARGE SCALE GENOMIC DNA]</scope>
    <source>
        <strain evidence="4 5">20-218</strain>
    </source>
</reference>
<dbReference type="RefSeq" id="WP_369917854.1">
    <property type="nucleotide sequence ID" value="NZ_JBCLSQ010000006.1"/>
</dbReference>
<evidence type="ECO:0000256" key="1">
    <source>
        <dbReference type="SAM" id="MobiDB-lite"/>
    </source>
</evidence>
<protein>
    <submittedName>
        <fullName evidence="4">WxL domain-containing protein</fullName>
    </submittedName>
</protein>
<dbReference type="Proteomes" id="UP001565242">
    <property type="component" value="Unassembled WGS sequence"/>
</dbReference>
<evidence type="ECO:0000313" key="5">
    <source>
        <dbReference type="Proteomes" id="UP001565242"/>
    </source>
</evidence>